<name>A0A179EVL3_PURLI</name>
<dbReference type="Proteomes" id="UP000078340">
    <property type="component" value="Unassembled WGS sequence"/>
</dbReference>
<organism evidence="1 2">
    <name type="scientific">Purpureocillium lilacinum</name>
    <name type="common">Paecilomyces lilacinus</name>
    <dbReference type="NCBI Taxonomy" id="33203"/>
    <lineage>
        <taxon>Eukaryota</taxon>
        <taxon>Fungi</taxon>
        <taxon>Dikarya</taxon>
        <taxon>Ascomycota</taxon>
        <taxon>Pezizomycotina</taxon>
        <taxon>Sordariomycetes</taxon>
        <taxon>Hypocreomycetidae</taxon>
        <taxon>Hypocreales</taxon>
        <taxon>Ophiocordycipitaceae</taxon>
        <taxon>Purpureocillium</taxon>
    </lineage>
</organism>
<evidence type="ECO:0000313" key="1">
    <source>
        <dbReference type="EMBL" id="OAQ57264.1"/>
    </source>
</evidence>
<protein>
    <submittedName>
        <fullName evidence="1">Uncharacterized protein</fullName>
    </submittedName>
</protein>
<dbReference type="AlphaFoldDB" id="A0A179EVL3"/>
<evidence type="ECO:0000313" key="2">
    <source>
        <dbReference type="Proteomes" id="UP000078340"/>
    </source>
</evidence>
<gene>
    <name evidence="1" type="ORF">VFPFJ_11767</name>
</gene>
<reference evidence="1 2" key="1">
    <citation type="submission" date="2016-02" db="EMBL/GenBank/DDBJ databases">
        <title>Biosynthesis of antibiotic leucinostatins and their inhibition on Phytophthora in bio-control Purpureocillium lilacinum.</title>
        <authorList>
            <person name="Wang G."/>
            <person name="Liu Z."/>
            <person name="Lin R."/>
            <person name="Li E."/>
            <person name="Mao Z."/>
            <person name="Ling J."/>
            <person name="Yin W."/>
            <person name="Xie B."/>
        </authorList>
    </citation>
    <scope>NUCLEOTIDE SEQUENCE [LARGE SCALE GENOMIC DNA]</scope>
    <source>
        <strain evidence="1">PLFJ-1</strain>
    </source>
</reference>
<proteinExistence type="predicted"/>
<comment type="caution">
    <text evidence="1">The sequence shown here is derived from an EMBL/GenBank/DDBJ whole genome shotgun (WGS) entry which is preliminary data.</text>
</comment>
<dbReference type="EMBL" id="LSBI01000143">
    <property type="protein sequence ID" value="OAQ57264.1"/>
    <property type="molecule type" value="Genomic_DNA"/>
</dbReference>
<accession>A0A179EVL3</accession>
<sequence length="333" mass="37145">MEPAPVGYGDCVINLRSFNGGGVLRHGSRAKAGCSLHDKLLWRPRGWSTTRDKSQPTECEKGRDLFLASGTNLILYFYFSVGKLLFGHEPTKLRRGPHHNHGWLALFYTEQSLKANERELCCDVLLSNGIDLWSAFRARREPPLRVLERSDPSGEAYREKPRCVVVMGTASPPPNLKETGFASCSCCFHPDCVPLHEHRLCSRWYFVRWASSSLAVPFDMVLELRARLGKRLFSVQPVWKTGVYEALVRVEPAGYGVEDVTSLLFPMSGSSFFDGERSTVCCLRCCWDSVRESVPRWLSSSGAVGDDGTLGETELGKLLIDEIRQAAQGSGHT</sequence>